<reference evidence="2 3" key="1">
    <citation type="journal article" date="2006" name="Int. J. Syst. Evol. Microbiol.">
        <title>Haloterrigena longa sp. nov. and Haloterrigena limicola sp. nov., extremely halophilic archaea isolated from a salt lake.</title>
        <authorList>
            <person name="Cui H.L."/>
            <person name="Tohty D."/>
            <person name="Zhou P.J."/>
            <person name="Liu S.J."/>
        </authorList>
    </citation>
    <scope>NUCLEOTIDE SEQUENCE [LARGE SCALE GENOMIC DNA]</scope>
    <source>
        <strain evidence="2 3">ABH32</strain>
    </source>
</reference>
<dbReference type="Proteomes" id="UP000663191">
    <property type="component" value="Chromosome"/>
</dbReference>
<dbReference type="AlphaFoldDB" id="A0A8A2UD68"/>
<feature type="compositionally biased region" description="Basic and acidic residues" evidence="1">
    <location>
        <begin position="224"/>
        <end position="234"/>
    </location>
</feature>
<evidence type="ECO:0000313" key="3">
    <source>
        <dbReference type="Proteomes" id="UP000663191"/>
    </source>
</evidence>
<dbReference type="RefSeq" id="WP_207271852.1">
    <property type="nucleotide sequence ID" value="NZ_CP071463.1"/>
</dbReference>
<dbReference type="KEGG" id="hlo:J0X27_08100"/>
<sequence>MSVDYKFKIDTEKDTDEEGDRSMVSGLFLLHHKKLGEDNLFHLGVAGYGEIGCDYIDGTISGHGVNVNCKTGSLYPSADRRAMLVAPETESADAPDIDPDLSWTVFSSIVGAINPYTSAAVAAANIAKALAFDDTAEDINNSKDYFWQYDPPEQSHAAAHYVDFFVLAPQDGKVEITDMFTEYGAANCDSAIDTDPVCDENYTVKTKNEYDIYTSYLYPVPAEEGSRTGEKLSEEEMDELGIPDEIRDKGPIYDTNETATIS</sequence>
<organism evidence="2 3">
    <name type="scientific">Natrinema longum</name>
    <dbReference type="NCBI Taxonomy" id="370324"/>
    <lineage>
        <taxon>Archaea</taxon>
        <taxon>Methanobacteriati</taxon>
        <taxon>Methanobacteriota</taxon>
        <taxon>Stenosarchaea group</taxon>
        <taxon>Halobacteria</taxon>
        <taxon>Halobacteriales</taxon>
        <taxon>Natrialbaceae</taxon>
        <taxon>Natrinema</taxon>
    </lineage>
</organism>
<proteinExistence type="predicted"/>
<evidence type="ECO:0000256" key="1">
    <source>
        <dbReference type="SAM" id="MobiDB-lite"/>
    </source>
</evidence>
<evidence type="ECO:0000313" key="2">
    <source>
        <dbReference type="EMBL" id="QSW86761.1"/>
    </source>
</evidence>
<protein>
    <submittedName>
        <fullName evidence="2">Uncharacterized protein</fullName>
    </submittedName>
</protein>
<name>A0A8A2UD68_9EURY</name>
<feature type="region of interest" description="Disordered" evidence="1">
    <location>
        <begin position="223"/>
        <end position="262"/>
    </location>
</feature>
<accession>A0A8A2UD68</accession>
<gene>
    <name evidence="2" type="ORF">J0X27_08100</name>
</gene>
<dbReference type="EMBL" id="CP071463">
    <property type="protein sequence ID" value="QSW86761.1"/>
    <property type="molecule type" value="Genomic_DNA"/>
</dbReference>
<dbReference type="GeneID" id="63183698"/>
<keyword evidence="3" id="KW-1185">Reference proteome</keyword>